<dbReference type="AlphaFoldDB" id="A0A285P7Q5"/>
<dbReference type="SUPFAM" id="SSF88713">
    <property type="entry name" value="Glycoside hydrolase/deacetylase"/>
    <property type="match status" value="1"/>
</dbReference>
<dbReference type="Gene3D" id="3.20.20.370">
    <property type="entry name" value="Glycoside hydrolase/deacetylase"/>
    <property type="match status" value="1"/>
</dbReference>
<evidence type="ECO:0000256" key="2">
    <source>
        <dbReference type="ARBA" id="ARBA00022723"/>
    </source>
</evidence>
<dbReference type="PANTHER" id="PTHR31609:SF1">
    <property type="entry name" value="CARBOHYDRATE DEACETYLASE"/>
    <property type="match status" value="1"/>
</dbReference>
<dbReference type="CDD" id="cd10803">
    <property type="entry name" value="YdjC_EF3048_like"/>
    <property type="match status" value="1"/>
</dbReference>
<dbReference type="GO" id="GO:0000272">
    <property type="term" value="P:polysaccharide catabolic process"/>
    <property type="evidence" value="ECO:0007669"/>
    <property type="project" value="InterPro"/>
</dbReference>
<evidence type="ECO:0000256" key="3">
    <source>
        <dbReference type="ARBA" id="ARBA00022801"/>
    </source>
</evidence>
<keyword evidence="5" id="KW-0119">Carbohydrate metabolism</keyword>
<dbReference type="RefSeq" id="WP_097043099.1">
    <property type="nucleotide sequence ID" value="NZ_OBEK01000004.1"/>
</dbReference>
<keyword evidence="3" id="KW-0378">Hydrolase</keyword>
<dbReference type="EMBL" id="OBEK01000004">
    <property type="protein sequence ID" value="SNZ16176.1"/>
    <property type="molecule type" value="Genomic_DNA"/>
</dbReference>
<name>A0A285P7Q5_9BACI</name>
<reference evidence="7" key="1">
    <citation type="submission" date="2017-09" db="EMBL/GenBank/DDBJ databases">
        <authorList>
            <person name="Varghese N."/>
            <person name="Submissions S."/>
        </authorList>
    </citation>
    <scope>NUCLEOTIDE SEQUENCE [LARGE SCALE GENOMIC DNA]</scope>
    <source>
        <strain evidence="7">CGMCC 1.8913</strain>
    </source>
</reference>
<comment type="cofactor">
    <cofactor evidence="1">
        <name>Mg(2+)</name>
        <dbReference type="ChEBI" id="CHEBI:18420"/>
    </cofactor>
</comment>
<evidence type="ECO:0000256" key="1">
    <source>
        <dbReference type="ARBA" id="ARBA00001946"/>
    </source>
</evidence>
<organism evidence="6 7">
    <name type="scientific">Terribacillus aidingensis</name>
    <dbReference type="NCBI Taxonomy" id="586416"/>
    <lineage>
        <taxon>Bacteria</taxon>
        <taxon>Bacillati</taxon>
        <taxon>Bacillota</taxon>
        <taxon>Bacilli</taxon>
        <taxon>Bacillales</taxon>
        <taxon>Bacillaceae</taxon>
        <taxon>Terribacillus</taxon>
    </lineage>
</organism>
<dbReference type="PANTHER" id="PTHR31609">
    <property type="entry name" value="YDJC DEACETYLASE FAMILY MEMBER"/>
    <property type="match status" value="1"/>
</dbReference>
<dbReference type="InterPro" id="IPR006879">
    <property type="entry name" value="YdjC-like"/>
</dbReference>
<dbReference type="GO" id="GO:0046872">
    <property type="term" value="F:metal ion binding"/>
    <property type="evidence" value="ECO:0007669"/>
    <property type="project" value="UniProtKB-KW"/>
</dbReference>
<keyword evidence="2" id="KW-0479">Metal-binding</keyword>
<keyword evidence="4" id="KW-0460">Magnesium</keyword>
<evidence type="ECO:0000313" key="6">
    <source>
        <dbReference type="EMBL" id="SNZ16176.1"/>
    </source>
</evidence>
<evidence type="ECO:0000256" key="4">
    <source>
        <dbReference type="ARBA" id="ARBA00022842"/>
    </source>
</evidence>
<dbReference type="GO" id="GO:0019213">
    <property type="term" value="F:deacetylase activity"/>
    <property type="evidence" value="ECO:0007669"/>
    <property type="project" value="TreeGrafter"/>
</dbReference>
<evidence type="ECO:0000313" key="7">
    <source>
        <dbReference type="Proteomes" id="UP000219356"/>
    </source>
</evidence>
<accession>A0A285P7Q5</accession>
<keyword evidence="7" id="KW-1185">Reference proteome</keyword>
<proteinExistence type="predicted"/>
<dbReference type="InterPro" id="IPR022948">
    <property type="entry name" value="COD_ChbG_bac"/>
</dbReference>
<dbReference type="OrthoDB" id="9774177at2"/>
<dbReference type="InterPro" id="IPR011330">
    <property type="entry name" value="Glyco_hydro/deAcase_b/a-brl"/>
</dbReference>
<dbReference type="Proteomes" id="UP000219356">
    <property type="component" value="Unassembled WGS sequence"/>
</dbReference>
<dbReference type="GO" id="GO:0016811">
    <property type="term" value="F:hydrolase activity, acting on carbon-nitrogen (but not peptide) bonds, in linear amides"/>
    <property type="evidence" value="ECO:0007669"/>
    <property type="project" value="InterPro"/>
</dbReference>
<dbReference type="NCBIfam" id="NF002559">
    <property type="entry name" value="PRK02134.1"/>
    <property type="match status" value="1"/>
</dbReference>
<evidence type="ECO:0000256" key="5">
    <source>
        <dbReference type="ARBA" id="ARBA00023277"/>
    </source>
</evidence>
<evidence type="ECO:0008006" key="8">
    <source>
        <dbReference type="Google" id="ProtNLM"/>
    </source>
</evidence>
<gene>
    <name evidence="6" type="ORF">SAMN05421503_2878</name>
</gene>
<protein>
    <recommendedName>
        <fullName evidence="8">Carbohydrate deacetylase</fullName>
    </recommendedName>
</protein>
<dbReference type="Pfam" id="PF04794">
    <property type="entry name" value="YdjC"/>
    <property type="match status" value="1"/>
</dbReference>
<sequence length="247" mass="27770">MKKLIINADDFGYSRAVNYGIIDCLQYGVLTSATMMPNMPGAEHAAVLAKAHKELGVGIHLVLTCGKPLLTTHNTIVDGNGLFRNLAFYQGAYTIDADEVEAEWEAQIERFLSFGLTPTHLDSHHHINTYKIIDDVFLRLAQKYDLPVRHNMQLPERQTSTDKFEQSLEKALANEEALLAIFGDAETLEVMSHPGYLDKAIYTGSSYNYARLDEVELLTSKRVIDWLTHSQEAELVSFAHVSQRSRT</sequence>